<dbReference type="InterPro" id="IPR023093">
    <property type="entry name" value="ScpA-like_C"/>
</dbReference>
<dbReference type="Gene3D" id="1.10.10.580">
    <property type="entry name" value="Structural maintenance of chromosome 1. Chain E"/>
    <property type="match status" value="1"/>
</dbReference>
<protein>
    <recommendedName>
        <fullName evidence="1">Segregation and condensation protein A</fullName>
    </recommendedName>
</protein>
<gene>
    <name evidence="3" type="ORF">HY473_00615</name>
</gene>
<dbReference type="AlphaFoldDB" id="A0A932YZ08"/>
<sequence>MRMAYTVRQEKFEGPLDLLLELIQQEKLSINEISLAKVTDEFVAYLRKLEREDGADEEALAEFLVVASQLLLIKSRSLLPQFQARPEEEESIVELEERLREYQRLKGLAQELGRMSQGGQKSFSREAYLGRPRVFSPPKGITASMLASAFRRVLETIPRVEKLVEEKIKRVISLEEKIRELQAFLQEKVERAFSEVVFGAKERVEVIVSFLALLELAKQKLVSVEQRGLFGDITIRRQ</sequence>
<dbReference type="InterPro" id="IPR003768">
    <property type="entry name" value="ScpA"/>
</dbReference>
<keyword evidence="2" id="KW-0175">Coiled coil</keyword>
<evidence type="ECO:0000256" key="1">
    <source>
        <dbReference type="ARBA" id="ARBA00044777"/>
    </source>
</evidence>
<dbReference type="EMBL" id="JACQMI010000005">
    <property type="protein sequence ID" value="MBI4132590.1"/>
    <property type="molecule type" value="Genomic_DNA"/>
</dbReference>
<feature type="coiled-coil region" evidence="2">
    <location>
        <begin position="85"/>
        <end position="112"/>
    </location>
</feature>
<organism evidence="3 4">
    <name type="scientific">Candidatus Sungiibacteriota bacterium</name>
    <dbReference type="NCBI Taxonomy" id="2750080"/>
    <lineage>
        <taxon>Bacteria</taxon>
        <taxon>Candidatus Sungiibacteriota</taxon>
    </lineage>
</organism>
<dbReference type="Proteomes" id="UP000756703">
    <property type="component" value="Unassembled WGS sequence"/>
</dbReference>
<reference evidence="3" key="1">
    <citation type="submission" date="2020-07" db="EMBL/GenBank/DDBJ databases">
        <title>Huge and variable diversity of episymbiotic CPR bacteria and DPANN archaea in groundwater ecosystems.</title>
        <authorList>
            <person name="He C.Y."/>
            <person name="Keren R."/>
            <person name="Whittaker M."/>
            <person name="Farag I.F."/>
            <person name="Doudna J."/>
            <person name="Cate J.H.D."/>
            <person name="Banfield J.F."/>
        </authorList>
    </citation>
    <scope>NUCLEOTIDE SEQUENCE</scope>
    <source>
        <strain evidence="3">NC_groundwater_1225_Ag_S-0.1um_56_177</strain>
    </source>
</reference>
<evidence type="ECO:0000256" key="2">
    <source>
        <dbReference type="SAM" id="Coils"/>
    </source>
</evidence>
<dbReference type="PANTHER" id="PTHR33969">
    <property type="entry name" value="SEGREGATION AND CONDENSATION PROTEIN A"/>
    <property type="match status" value="1"/>
</dbReference>
<evidence type="ECO:0000313" key="3">
    <source>
        <dbReference type="EMBL" id="MBI4132590.1"/>
    </source>
</evidence>
<proteinExistence type="predicted"/>
<dbReference type="Pfam" id="PF02616">
    <property type="entry name" value="SMC_ScpA"/>
    <property type="match status" value="1"/>
</dbReference>
<dbReference type="PANTHER" id="PTHR33969:SF2">
    <property type="entry name" value="SEGREGATION AND CONDENSATION PROTEIN A"/>
    <property type="match status" value="1"/>
</dbReference>
<comment type="caution">
    <text evidence="3">The sequence shown here is derived from an EMBL/GenBank/DDBJ whole genome shotgun (WGS) entry which is preliminary data.</text>
</comment>
<evidence type="ECO:0000313" key="4">
    <source>
        <dbReference type="Proteomes" id="UP000756703"/>
    </source>
</evidence>
<accession>A0A932YZ08</accession>
<name>A0A932YZ08_9BACT</name>
<dbReference type="Gene3D" id="6.10.250.2410">
    <property type="match status" value="1"/>
</dbReference>